<dbReference type="GO" id="GO:0004198">
    <property type="term" value="F:calcium-dependent cysteine-type endopeptidase activity"/>
    <property type="evidence" value="ECO:0007669"/>
    <property type="project" value="InterPro"/>
</dbReference>
<dbReference type="InterPro" id="IPR022683">
    <property type="entry name" value="Calpain_III"/>
</dbReference>
<evidence type="ECO:0000313" key="4">
    <source>
        <dbReference type="Proteomes" id="UP000001646"/>
    </source>
</evidence>
<dbReference type="InterPro" id="IPR022682">
    <property type="entry name" value="Calpain_domain_III"/>
</dbReference>
<dbReference type="PANTHER" id="PTHR10183:SF322">
    <property type="entry name" value="CALPAIN-11"/>
    <property type="match status" value="1"/>
</dbReference>
<proteinExistence type="inferred from homology"/>
<reference evidence="3" key="2">
    <citation type="submission" date="2025-08" db="UniProtKB">
        <authorList>
            <consortium name="Ensembl"/>
        </authorList>
    </citation>
    <scope>IDENTIFICATION</scope>
</reference>
<sequence length="68" mass="7849">RIGNKASKDFFLRNQSQAHSETSISLREVSNHIRLPPGEYIIVPYTLEPNKEADFVLRVFTEKQSDTE</sequence>
<dbReference type="Gene3D" id="2.60.120.380">
    <property type="match status" value="1"/>
</dbReference>
<dbReference type="InterPro" id="IPR022684">
    <property type="entry name" value="Calpain_cysteine_protease"/>
</dbReference>
<evidence type="ECO:0000256" key="1">
    <source>
        <dbReference type="ARBA" id="ARBA00007623"/>
    </source>
</evidence>
<dbReference type="GO" id="GO:0006508">
    <property type="term" value="P:proteolysis"/>
    <property type="evidence" value="ECO:0007669"/>
    <property type="project" value="InterPro"/>
</dbReference>
<dbReference type="PANTHER" id="PTHR10183">
    <property type="entry name" value="CALPAIN"/>
    <property type="match status" value="1"/>
</dbReference>
<dbReference type="Pfam" id="PF01067">
    <property type="entry name" value="Calpain_III"/>
    <property type="match status" value="1"/>
</dbReference>
<dbReference type="InParanoid" id="A0A803ST92"/>
<dbReference type="Proteomes" id="UP000001646">
    <property type="component" value="Chromosome 1"/>
</dbReference>
<comment type="similarity">
    <text evidence="1">Belongs to the peptidase C2 family.</text>
</comment>
<dbReference type="Ensembl" id="ENSACAT00000042157.1">
    <property type="protein sequence ID" value="ENSACAP00000026182.1"/>
    <property type="gene ID" value="ENSACAG00000039623.1"/>
</dbReference>
<accession>A0A803ST92</accession>
<name>A0A803ST92_ANOCA</name>
<organism evidence="3 4">
    <name type="scientific">Anolis carolinensis</name>
    <name type="common">Green anole</name>
    <name type="synonym">American chameleon</name>
    <dbReference type="NCBI Taxonomy" id="28377"/>
    <lineage>
        <taxon>Eukaryota</taxon>
        <taxon>Metazoa</taxon>
        <taxon>Chordata</taxon>
        <taxon>Craniata</taxon>
        <taxon>Vertebrata</taxon>
        <taxon>Euteleostomi</taxon>
        <taxon>Lepidosauria</taxon>
        <taxon>Squamata</taxon>
        <taxon>Bifurcata</taxon>
        <taxon>Unidentata</taxon>
        <taxon>Episquamata</taxon>
        <taxon>Toxicofera</taxon>
        <taxon>Iguania</taxon>
        <taxon>Dactyloidae</taxon>
        <taxon>Anolis</taxon>
    </lineage>
</organism>
<dbReference type="InterPro" id="IPR036213">
    <property type="entry name" value="Calpain_III_sf"/>
</dbReference>
<dbReference type="GeneTree" id="ENSGT00940000158672"/>
<dbReference type="SMART" id="SM00720">
    <property type="entry name" value="calpain_III"/>
    <property type="match status" value="1"/>
</dbReference>
<feature type="domain" description="Peptidase C2 calpain" evidence="2">
    <location>
        <begin position="1"/>
        <end position="68"/>
    </location>
</feature>
<keyword evidence="4" id="KW-1185">Reference proteome</keyword>
<reference evidence="3 4" key="1">
    <citation type="submission" date="2009-12" db="EMBL/GenBank/DDBJ databases">
        <title>The Genome Sequence of Anolis carolinensis (Green Anole Lizard).</title>
        <authorList>
            <consortium name="The Genome Sequencing Platform"/>
            <person name="Di Palma F."/>
            <person name="Alfoldi J."/>
            <person name="Heiman D."/>
            <person name="Young S."/>
            <person name="Grabherr M."/>
            <person name="Johnson J."/>
            <person name="Lander E.S."/>
            <person name="Lindblad-Toh K."/>
        </authorList>
    </citation>
    <scope>NUCLEOTIDE SEQUENCE [LARGE SCALE GENOMIC DNA]</scope>
    <source>
        <strain evidence="3 4">JBL SC #1</strain>
    </source>
</reference>
<dbReference type="AlphaFoldDB" id="A0A803ST92"/>
<dbReference type="SUPFAM" id="SSF49758">
    <property type="entry name" value="Calpain large subunit, middle domain (domain III)"/>
    <property type="match status" value="1"/>
</dbReference>
<evidence type="ECO:0000259" key="2">
    <source>
        <dbReference type="SMART" id="SM00720"/>
    </source>
</evidence>
<reference evidence="3" key="3">
    <citation type="submission" date="2025-09" db="UniProtKB">
        <authorList>
            <consortium name="Ensembl"/>
        </authorList>
    </citation>
    <scope>IDENTIFICATION</scope>
</reference>
<evidence type="ECO:0000313" key="3">
    <source>
        <dbReference type="Ensembl" id="ENSACAP00000026182.1"/>
    </source>
</evidence>
<protein>
    <recommendedName>
        <fullName evidence="2">Peptidase C2 calpain domain-containing protein</fullName>
    </recommendedName>
</protein>